<protein>
    <submittedName>
        <fullName evidence="4">Protein FecR</fullName>
    </submittedName>
</protein>
<evidence type="ECO:0000313" key="5">
    <source>
        <dbReference type="Proteomes" id="UP000263595"/>
    </source>
</evidence>
<reference evidence="5" key="1">
    <citation type="submission" date="2018-08" db="EMBL/GenBank/DDBJ databases">
        <authorList>
            <person name="Blom J."/>
        </authorList>
    </citation>
    <scope>NUCLEOTIDE SEQUENCE [LARGE SCALE GENOMIC DNA]</scope>
    <source>
        <strain evidence="5">CCOS 865</strain>
    </source>
</reference>
<feature type="domain" description="FecR protein" evidence="2">
    <location>
        <begin position="113"/>
        <end position="204"/>
    </location>
</feature>
<dbReference type="EMBL" id="UNOZ01000035">
    <property type="protein sequence ID" value="SYX92591.1"/>
    <property type="molecule type" value="Genomic_DNA"/>
</dbReference>
<organism evidence="4 5">
    <name type="scientific">Pseudomonas reidholzensis</name>
    <dbReference type="NCBI Taxonomy" id="1785162"/>
    <lineage>
        <taxon>Bacteria</taxon>
        <taxon>Pseudomonadati</taxon>
        <taxon>Pseudomonadota</taxon>
        <taxon>Gammaproteobacteria</taxon>
        <taxon>Pseudomonadales</taxon>
        <taxon>Pseudomonadaceae</taxon>
        <taxon>Pseudomonas</taxon>
    </lineage>
</organism>
<keyword evidence="1" id="KW-0472">Membrane</keyword>
<dbReference type="Pfam" id="PF16220">
    <property type="entry name" value="DUF4880"/>
    <property type="match status" value="1"/>
</dbReference>
<dbReference type="InterPro" id="IPR012373">
    <property type="entry name" value="Ferrdict_sens_TM"/>
</dbReference>
<keyword evidence="5" id="KW-1185">Reference proteome</keyword>
<dbReference type="AlphaFoldDB" id="A0A383S1L7"/>
<name>A0A383S1L7_9PSED</name>
<dbReference type="PIRSF" id="PIRSF018266">
    <property type="entry name" value="FecR"/>
    <property type="match status" value="1"/>
</dbReference>
<dbReference type="PANTHER" id="PTHR30273">
    <property type="entry name" value="PERIPLASMIC SIGNAL SENSOR AND SIGMA FACTOR ACTIVATOR FECR-RELATED"/>
    <property type="match status" value="1"/>
</dbReference>
<dbReference type="GO" id="GO:0016989">
    <property type="term" value="F:sigma factor antagonist activity"/>
    <property type="evidence" value="ECO:0007669"/>
    <property type="project" value="TreeGrafter"/>
</dbReference>
<feature type="domain" description="FecR N-terminal" evidence="3">
    <location>
        <begin position="10"/>
        <end position="48"/>
    </location>
</feature>
<keyword evidence="1" id="KW-1133">Transmembrane helix</keyword>
<keyword evidence="1" id="KW-0812">Transmembrane</keyword>
<evidence type="ECO:0000256" key="1">
    <source>
        <dbReference type="SAM" id="Phobius"/>
    </source>
</evidence>
<evidence type="ECO:0000259" key="3">
    <source>
        <dbReference type="Pfam" id="PF16220"/>
    </source>
</evidence>
<dbReference type="InterPro" id="IPR032623">
    <property type="entry name" value="FecR_N"/>
</dbReference>
<dbReference type="PANTHER" id="PTHR30273:SF2">
    <property type="entry name" value="PROTEIN FECR"/>
    <property type="match status" value="1"/>
</dbReference>
<evidence type="ECO:0000313" key="4">
    <source>
        <dbReference type="EMBL" id="SYX92591.1"/>
    </source>
</evidence>
<evidence type="ECO:0000259" key="2">
    <source>
        <dbReference type="Pfam" id="PF04773"/>
    </source>
</evidence>
<gene>
    <name evidence="4" type="primary">fecR3</name>
    <name evidence="4" type="ORF">CCOS865_04881</name>
</gene>
<dbReference type="InterPro" id="IPR006860">
    <property type="entry name" value="FecR"/>
</dbReference>
<feature type="transmembrane region" description="Helical" evidence="1">
    <location>
        <begin position="83"/>
        <end position="101"/>
    </location>
</feature>
<sequence length="319" mass="34661">MSALEQATRDAVDWLLLLERLPPDDAAHAGFRQWLAQAPAHQAAWQRVNGVLAAPLADLQATGQVQLAGRALRQSAQLSRRRLVGGGLAAVLLTLGSATWVNRLTPLEQLFADLRTGTGERRRVTLADGSRLQLDARSAVDVRLDDTARQLNLLAGAMLLTAADLPARPMILRCRDGQLQCNGATLLLRQQPDATLLSVQQGRVLLAAGQGASVEVEAGQVLRFDGRGVQPQAVSLWSRSTWTQGHLDVRDEPLGEVVEALRAYHAGLLRISPQAAQLRVYGSFPLGEVERTLQALAETLPISVERRGFWLTRIELQNG</sequence>
<dbReference type="Proteomes" id="UP000263595">
    <property type="component" value="Unassembled WGS sequence"/>
</dbReference>
<dbReference type="RefSeq" id="WP_244216174.1">
    <property type="nucleotide sequence ID" value="NZ_CBCSFL010000010.1"/>
</dbReference>
<proteinExistence type="predicted"/>
<accession>A0A383S1L7</accession>
<dbReference type="Pfam" id="PF04773">
    <property type="entry name" value="FecR"/>
    <property type="match status" value="1"/>
</dbReference>
<dbReference type="Gene3D" id="2.60.120.1440">
    <property type="match status" value="1"/>
</dbReference>